<dbReference type="GO" id="GO:0008758">
    <property type="term" value="F:UDP-2,3-diacylglucosamine hydrolase activity"/>
    <property type="evidence" value="ECO:0007669"/>
    <property type="project" value="TreeGrafter"/>
</dbReference>
<name>A0A953I0Z3_9BACT</name>
<evidence type="ECO:0000313" key="2">
    <source>
        <dbReference type="EMBL" id="MBY5959282.1"/>
    </source>
</evidence>
<dbReference type="PANTHER" id="PTHR34990">
    <property type="entry name" value="UDP-2,3-DIACYLGLUCOSAMINE HYDROLASE-RELATED"/>
    <property type="match status" value="1"/>
</dbReference>
<dbReference type="Proteomes" id="UP000753961">
    <property type="component" value="Unassembled WGS sequence"/>
</dbReference>
<dbReference type="InterPro" id="IPR043461">
    <property type="entry name" value="LpxH-like"/>
</dbReference>
<organism evidence="2 3">
    <name type="scientific">Membranihabitans marinus</name>
    <dbReference type="NCBI Taxonomy" id="1227546"/>
    <lineage>
        <taxon>Bacteria</taxon>
        <taxon>Pseudomonadati</taxon>
        <taxon>Bacteroidota</taxon>
        <taxon>Saprospiria</taxon>
        <taxon>Saprospirales</taxon>
        <taxon>Saprospiraceae</taxon>
        <taxon>Membranihabitans</taxon>
    </lineage>
</organism>
<evidence type="ECO:0000256" key="1">
    <source>
        <dbReference type="ARBA" id="ARBA00022801"/>
    </source>
</evidence>
<dbReference type="Gene3D" id="3.60.21.10">
    <property type="match status" value="1"/>
</dbReference>
<dbReference type="SUPFAM" id="SSF56300">
    <property type="entry name" value="Metallo-dependent phosphatases"/>
    <property type="match status" value="1"/>
</dbReference>
<dbReference type="CDD" id="cd07398">
    <property type="entry name" value="MPP_YbbF-LpxH"/>
    <property type="match status" value="1"/>
</dbReference>
<reference evidence="2" key="1">
    <citation type="submission" date="2021-06" db="EMBL/GenBank/DDBJ databases">
        <title>44 bacteria genomes isolated from Dapeng, Shenzhen.</title>
        <authorList>
            <person name="Zheng W."/>
            <person name="Yu S."/>
            <person name="Huang Y."/>
        </authorList>
    </citation>
    <scope>NUCLEOTIDE SEQUENCE</scope>
    <source>
        <strain evidence="2">DP5N28-2</strain>
    </source>
</reference>
<dbReference type="EMBL" id="JAHVHU010000013">
    <property type="protein sequence ID" value="MBY5959282.1"/>
    <property type="molecule type" value="Genomic_DNA"/>
</dbReference>
<evidence type="ECO:0000313" key="3">
    <source>
        <dbReference type="Proteomes" id="UP000753961"/>
    </source>
</evidence>
<accession>A0A953I0Z3</accession>
<dbReference type="PANTHER" id="PTHR34990:SF1">
    <property type="entry name" value="UDP-2,3-DIACYLGLUCOSAMINE HYDROLASE"/>
    <property type="match status" value="1"/>
</dbReference>
<keyword evidence="1" id="KW-0378">Hydrolase</keyword>
<dbReference type="GO" id="GO:0016020">
    <property type="term" value="C:membrane"/>
    <property type="evidence" value="ECO:0007669"/>
    <property type="project" value="GOC"/>
</dbReference>
<gene>
    <name evidence="2" type="ORF">KUV50_14110</name>
</gene>
<dbReference type="GO" id="GO:0009245">
    <property type="term" value="P:lipid A biosynthetic process"/>
    <property type="evidence" value="ECO:0007669"/>
    <property type="project" value="TreeGrafter"/>
</dbReference>
<proteinExistence type="predicted"/>
<sequence length="253" mass="30046">MDAIVYFASDFHLGIQNTRVREQKVVSWLDQISKDATHIILLGDLFDYWFEYRHYIPRGHIRFLGKLAQLRDQGIEIHIFTGNHDIWMFDYFQKELDIPVHKDGKIFSFNDLNFWVGHGDGKGPGDTGYKRLKKIFHNPALQFLYRQFHPDLAHRIAGYFSRKSRAKEATEVPFLGEDKEWLIQYCERKIISHPHIDYFVFGHRHLPVFHTLSNNKSIYINTGHWFTGGYYACLRNKNCYLYSYETGDKIFTK</sequence>
<comment type="caution">
    <text evidence="2">The sequence shown here is derived from an EMBL/GenBank/DDBJ whole genome shotgun (WGS) entry which is preliminary data.</text>
</comment>
<keyword evidence="3" id="KW-1185">Reference proteome</keyword>
<protein>
    <submittedName>
        <fullName evidence="2">UDP-2,3-diacylglucosamine diphosphatase</fullName>
    </submittedName>
</protein>
<dbReference type="AlphaFoldDB" id="A0A953I0Z3"/>
<dbReference type="RefSeq" id="WP_222580818.1">
    <property type="nucleotide sequence ID" value="NZ_JAHVHU010000013.1"/>
</dbReference>
<dbReference type="InterPro" id="IPR029052">
    <property type="entry name" value="Metallo-depent_PP-like"/>
</dbReference>